<dbReference type="GO" id="GO:0016491">
    <property type="term" value="F:oxidoreductase activity"/>
    <property type="evidence" value="ECO:0007669"/>
    <property type="project" value="UniProtKB-KW"/>
</dbReference>
<reference evidence="8 9" key="1">
    <citation type="journal article" date="2016" name="Sci. Rep.">
        <title>Draft genome sequencing and secretome analysis of fungal phytopathogen Ascochyta rabiei provides insight into the necrotrophic effector repertoire.</title>
        <authorList>
            <person name="Verma S."/>
            <person name="Gazara R.K."/>
            <person name="Nizam S."/>
            <person name="Parween S."/>
            <person name="Chattopadhyay D."/>
            <person name="Verma P.K."/>
        </authorList>
    </citation>
    <scope>NUCLEOTIDE SEQUENCE [LARGE SCALE GENOMIC DNA]</scope>
    <source>
        <strain evidence="8 9">ArDII</strain>
    </source>
</reference>
<sequence>MEQNLWLSNANVSNSASFWAAKSDVKSPTTPESVDLLRTTPQEPPKNAVGAKDDTKKSNWADSDDDEEFLASFTDTSHIQELEKTVIAKDARIIDMDNALQEKDGRIAELEDVVERQQRGLDKMNISTDVLSTQVEGLKTEAHKQLFHVQELITEIEKKDRRIAVLEIDLDRLCDTIVGLDVEQASKQASSHETSMVVDEEVTKEKDSEKEAQSTKTEDAPTKPVVQNNDKGTFVLDADSPEPKATFPGAAGSVVDLSGFPVFVTPATIKQTAPPPPAPKLKMGIDLSKFAKKTSSKTPIIPKAKSGSGTSKHDKWDSPAPKIDSSSDVRTKSYEERVLFANGPKVEVKMGGVSLPAVPKYILMQCSSKAFKHFTESPEVTTFTLPANSMDFDAAAAHLGWMKEMTYKGRAYSITLNSDEKFDDKNLQICRAARVLGLNNMYVGHFTKIFCDRIRSDAASYEFLSKVAAAAYPENDPIYDCLTNNLANLRTRTTVKEPAKLKELLDAYPGLKTCVEKIGERMHKKQRGAKGENNTKVVHVDKKMFVATSLQLIFGPKKAATDTHPSHWSKQQNDTQSYCTFIPEATLEVSTFILLSRLIPCLYAAESGGHGAFTGASSIEGGITMDLAGLQTLQLSEGKKTVAVGPSHKWYDVYAYLYTYDCAVVGGRAASVGVGGLTLGGGIYHPTNKRGLAYDNVASYEVVTASGIIVIASPRSFPDLYWALRGGGPMWGGFRMHLDTEIPTLIDAFVNTTTKVGNDPDAAHTLSFSAYEGLKMAFTELEYASPIDTANAPTILKDYLAIPTVQDDTANSSLVALIPQLSAEIPVGFRTFMWSALFKLDATLISDMVDRFFSAAPTFPAVSVSRALQKSQPGWFKLDSSPFGTQV</sequence>
<evidence type="ECO:0000313" key="9">
    <source>
        <dbReference type="Proteomes" id="UP000076837"/>
    </source>
</evidence>
<dbReference type="InterPro" id="IPR016169">
    <property type="entry name" value="FAD-bd_PCMH_sub2"/>
</dbReference>
<dbReference type="PANTHER" id="PTHR42973:SF34">
    <property type="entry name" value="FAD BINDING DOMAIN PROTEIN (AFU_ORTHOLOGUE AFUA_3G02770)"/>
    <property type="match status" value="1"/>
</dbReference>
<keyword evidence="3" id="KW-0274">FAD</keyword>
<keyword evidence="5" id="KW-0175">Coiled coil</keyword>
<dbReference type="InterPro" id="IPR006094">
    <property type="entry name" value="Oxid_FAD_bind_N"/>
</dbReference>
<dbReference type="Gene3D" id="3.30.465.10">
    <property type="match status" value="1"/>
</dbReference>
<accession>A0A163I7A5</accession>
<dbReference type="PROSITE" id="PS51387">
    <property type="entry name" value="FAD_PCMH"/>
    <property type="match status" value="1"/>
</dbReference>
<dbReference type="Proteomes" id="UP000076837">
    <property type="component" value="Unassembled WGS sequence"/>
</dbReference>
<dbReference type="SUPFAM" id="SSF56176">
    <property type="entry name" value="FAD-binding/transporter-associated domain-like"/>
    <property type="match status" value="1"/>
</dbReference>
<keyword evidence="9" id="KW-1185">Reference proteome</keyword>
<evidence type="ECO:0000256" key="4">
    <source>
        <dbReference type="ARBA" id="ARBA00023002"/>
    </source>
</evidence>
<dbReference type="STRING" id="5454.A0A163I7A5"/>
<feature type="domain" description="FAD-binding PCMH-type" evidence="7">
    <location>
        <begin position="573"/>
        <end position="745"/>
    </location>
</feature>
<dbReference type="PANTHER" id="PTHR42973">
    <property type="entry name" value="BINDING OXIDOREDUCTASE, PUTATIVE (AFU_ORTHOLOGUE AFUA_1G17690)-RELATED"/>
    <property type="match status" value="1"/>
</dbReference>
<feature type="region of interest" description="Disordered" evidence="6">
    <location>
        <begin position="296"/>
        <end position="328"/>
    </location>
</feature>
<dbReference type="Pfam" id="PF01565">
    <property type="entry name" value="FAD_binding_4"/>
    <property type="match status" value="1"/>
</dbReference>
<dbReference type="AlphaFoldDB" id="A0A163I7A5"/>
<evidence type="ECO:0000256" key="3">
    <source>
        <dbReference type="ARBA" id="ARBA00022827"/>
    </source>
</evidence>
<comment type="similarity">
    <text evidence="1">Belongs to the oxygen-dependent FAD-linked oxidoreductase family.</text>
</comment>
<gene>
    <name evidence="8" type="ORF">ST47_g3197</name>
</gene>
<comment type="caution">
    <text evidence="8">The sequence shown here is derived from an EMBL/GenBank/DDBJ whole genome shotgun (WGS) entry which is preliminary data.</text>
</comment>
<dbReference type="GO" id="GO:0071949">
    <property type="term" value="F:FAD binding"/>
    <property type="evidence" value="ECO:0007669"/>
    <property type="project" value="InterPro"/>
</dbReference>
<feature type="region of interest" description="Disordered" evidence="6">
    <location>
        <begin position="20"/>
        <end position="63"/>
    </location>
</feature>
<dbReference type="InterPro" id="IPR016166">
    <property type="entry name" value="FAD-bd_PCMH"/>
</dbReference>
<name>A0A163I7A5_DIDRA</name>
<protein>
    <recommendedName>
        <fullName evidence="7">FAD-binding PCMH-type domain-containing protein</fullName>
    </recommendedName>
</protein>
<evidence type="ECO:0000256" key="6">
    <source>
        <dbReference type="SAM" id="MobiDB-lite"/>
    </source>
</evidence>
<keyword evidence="4" id="KW-0560">Oxidoreductase</keyword>
<keyword evidence="2" id="KW-0285">Flavoprotein</keyword>
<feature type="compositionally biased region" description="Polar residues" evidence="6">
    <location>
        <begin position="185"/>
        <end position="194"/>
    </location>
</feature>
<organism evidence="8 9">
    <name type="scientific">Didymella rabiei</name>
    <name type="common">Chickpea ascochyta blight fungus</name>
    <name type="synonym">Mycosphaerella rabiei</name>
    <dbReference type="NCBI Taxonomy" id="5454"/>
    <lineage>
        <taxon>Eukaryota</taxon>
        <taxon>Fungi</taxon>
        <taxon>Dikarya</taxon>
        <taxon>Ascomycota</taxon>
        <taxon>Pezizomycotina</taxon>
        <taxon>Dothideomycetes</taxon>
        <taxon>Pleosporomycetidae</taxon>
        <taxon>Pleosporales</taxon>
        <taxon>Pleosporineae</taxon>
        <taxon>Didymellaceae</taxon>
        <taxon>Ascochyta</taxon>
    </lineage>
</organism>
<evidence type="ECO:0000256" key="2">
    <source>
        <dbReference type="ARBA" id="ARBA00022630"/>
    </source>
</evidence>
<evidence type="ECO:0000259" key="7">
    <source>
        <dbReference type="PROSITE" id="PS51387"/>
    </source>
</evidence>
<feature type="compositionally biased region" description="Basic and acidic residues" evidence="6">
    <location>
        <begin position="201"/>
        <end position="221"/>
    </location>
</feature>
<evidence type="ECO:0000256" key="5">
    <source>
        <dbReference type="SAM" id="Coils"/>
    </source>
</evidence>
<feature type="coiled-coil region" evidence="5">
    <location>
        <begin position="100"/>
        <end position="169"/>
    </location>
</feature>
<evidence type="ECO:0000256" key="1">
    <source>
        <dbReference type="ARBA" id="ARBA00005466"/>
    </source>
</evidence>
<feature type="region of interest" description="Disordered" evidence="6">
    <location>
        <begin position="185"/>
        <end position="229"/>
    </location>
</feature>
<evidence type="ECO:0000313" key="8">
    <source>
        <dbReference type="EMBL" id="KZM25637.1"/>
    </source>
</evidence>
<dbReference type="EMBL" id="JYNV01000123">
    <property type="protein sequence ID" value="KZM25637.1"/>
    <property type="molecule type" value="Genomic_DNA"/>
</dbReference>
<dbReference type="InterPro" id="IPR036318">
    <property type="entry name" value="FAD-bd_PCMH-like_sf"/>
</dbReference>
<proteinExistence type="inferred from homology"/>
<dbReference type="InterPro" id="IPR050416">
    <property type="entry name" value="FAD-linked_Oxidoreductase"/>
</dbReference>